<gene>
    <name evidence="1" type="ORF">PMG25_04740</name>
</gene>
<dbReference type="EMBL" id="JAQOSO010000020">
    <property type="protein sequence ID" value="MDJ1173393.1"/>
    <property type="molecule type" value="Genomic_DNA"/>
</dbReference>
<dbReference type="RefSeq" id="WP_283765760.1">
    <property type="nucleotide sequence ID" value="NZ_JAQOSO010000020.1"/>
</dbReference>
<evidence type="ECO:0008006" key="3">
    <source>
        <dbReference type="Google" id="ProtNLM"/>
    </source>
</evidence>
<keyword evidence="2" id="KW-1185">Reference proteome</keyword>
<comment type="caution">
    <text evidence="1">The sequence shown here is derived from an EMBL/GenBank/DDBJ whole genome shotgun (WGS) entry which is preliminary data.</text>
</comment>
<sequence length="101" mass="11266">MSCDRENFLNSRIYLDACCLNRPFDDLSQPRIALEAQAILTIVHQCETGQRQLIASAALEVELAQMPNLEKLNNIKAILAIAKQNVITKSLKSPLKILFNG</sequence>
<evidence type="ECO:0000313" key="2">
    <source>
        <dbReference type="Proteomes" id="UP001235849"/>
    </source>
</evidence>
<protein>
    <recommendedName>
        <fullName evidence="3">PIN domain-containing protein</fullName>
    </recommendedName>
</protein>
<proteinExistence type="predicted"/>
<dbReference type="Proteomes" id="UP001235849">
    <property type="component" value="Unassembled WGS sequence"/>
</dbReference>
<reference evidence="1 2" key="1">
    <citation type="submission" date="2023-01" db="EMBL/GenBank/DDBJ databases">
        <title>Novel diversity within Roseofilum (Cyanobacteria; Desertifilaceae) from marine benthic mats with descriptions of four novel species.</title>
        <authorList>
            <person name="Wang Y."/>
            <person name="Berthold D.E."/>
            <person name="Hu J."/>
            <person name="Lefler F.W."/>
            <person name="Laughinghouse H.D. IV."/>
        </authorList>
    </citation>
    <scope>NUCLEOTIDE SEQUENCE [LARGE SCALE GENOMIC DNA]</scope>
    <source>
        <strain evidence="1 2">BLCC-M114</strain>
    </source>
</reference>
<accession>A0ABT7B563</accession>
<name>A0ABT7B563_9CYAN</name>
<evidence type="ECO:0000313" key="1">
    <source>
        <dbReference type="EMBL" id="MDJ1173393.1"/>
    </source>
</evidence>
<organism evidence="1 2">
    <name type="scientific">Roseofilum capinflatum BLCC-M114</name>
    <dbReference type="NCBI Taxonomy" id="3022440"/>
    <lineage>
        <taxon>Bacteria</taxon>
        <taxon>Bacillati</taxon>
        <taxon>Cyanobacteriota</taxon>
        <taxon>Cyanophyceae</taxon>
        <taxon>Desertifilales</taxon>
        <taxon>Desertifilaceae</taxon>
        <taxon>Roseofilum</taxon>
        <taxon>Roseofilum capinflatum</taxon>
    </lineage>
</organism>